<feature type="region of interest" description="Disordered" evidence="1">
    <location>
        <begin position="71"/>
        <end position="90"/>
    </location>
</feature>
<proteinExistence type="predicted"/>
<sequence length="118" mass="12086">MGATQLKAAEALPPIAIKSRGTLGAIGTGADHADFVYTNKLTEPEPAPLIASGVANVINFSLTAAGDIAESDSRSNAAAPATCGDAIDVPDNERIALDEENQDETMLEPGAKISKQLP</sequence>
<dbReference type="AlphaFoldDB" id="A0A6J6UHF7"/>
<dbReference type="EMBL" id="CAEZZK010000096">
    <property type="protein sequence ID" value="CAB4759232.1"/>
    <property type="molecule type" value="Genomic_DNA"/>
</dbReference>
<evidence type="ECO:0000313" key="2">
    <source>
        <dbReference type="EMBL" id="CAB4759232.1"/>
    </source>
</evidence>
<feature type="region of interest" description="Disordered" evidence="1">
    <location>
        <begin position="98"/>
        <end position="118"/>
    </location>
</feature>
<gene>
    <name evidence="2" type="ORF">UFOPK2855_00578</name>
</gene>
<name>A0A6J6UHF7_9ZZZZ</name>
<accession>A0A6J6UHF7</accession>
<organism evidence="2">
    <name type="scientific">freshwater metagenome</name>
    <dbReference type="NCBI Taxonomy" id="449393"/>
    <lineage>
        <taxon>unclassified sequences</taxon>
        <taxon>metagenomes</taxon>
        <taxon>ecological metagenomes</taxon>
    </lineage>
</organism>
<reference evidence="2" key="1">
    <citation type="submission" date="2020-05" db="EMBL/GenBank/DDBJ databases">
        <authorList>
            <person name="Chiriac C."/>
            <person name="Salcher M."/>
            <person name="Ghai R."/>
            <person name="Kavagutti S V."/>
        </authorList>
    </citation>
    <scope>NUCLEOTIDE SEQUENCE</scope>
</reference>
<protein>
    <submittedName>
        <fullName evidence="2">Unannotated protein</fullName>
    </submittedName>
</protein>
<evidence type="ECO:0000256" key="1">
    <source>
        <dbReference type="SAM" id="MobiDB-lite"/>
    </source>
</evidence>